<dbReference type="Proteomes" id="UP000035680">
    <property type="component" value="Unassembled WGS sequence"/>
</dbReference>
<organism evidence="1 2">
    <name type="scientific">Strongyloides venezuelensis</name>
    <name type="common">Threadworm</name>
    <dbReference type="NCBI Taxonomy" id="75913"/>
    <lineage>
        <taxon>Eukaryota</taxon>
        <taxon>Metazoa</taxon>
        <taxon>Ecdysozoa</taxon>
        <taxon>Nematoda</taxon>
        <taxon>Chromadorea</taxon>
        <taxon>Rhabditida</taxon>
        <taxon>Tylenchina</taxon>
        <taxon>Panagrolaimomorpha</taxon>
        <taxon>Strongyloidoidea</taxon>
        <taxon>Strongyloididae</taxon>
        <taxon>Strongyloides</taxon>
    </lineage>
</organism>
<protein>
    <submittedName>
        <fullName evidence="2">Glycosyltransferase</fullName>
    </submittedName>
</protein>
<dbReference type="WBParaSite" id="SVE_0327300.1">
    <property type="protein sequence ID" value="SVE_0327300.1"/>
    <property type="gene ID" value="SVE_0327300"/>
</dbReference>
<proteinExistence type="predicted"/>
<reference evidence="2" key="2">
    <citation type="submission" date="2015-08" db="UniProtKB">
        <authorList>
            <consortium name="WormBaseParasite"/>
        </authorList>
    </citation>
    <scope>IDENTIFICATION</scope>
</reference>
<reference evidence="1" key="1">
    <citation type="submission" date="2014-07" db="EMBL/GenBank/DDBJ databases">
        <authorList>
            <person name="Martin A.A"/>
            <person name="De Silva N."/>
        </authorList>
    </citation>
    <scope>NUCLEOTIDE SEQUENCE</scope>
</reference>
<evidence type="ECO:0000313" key="2">
    <source>
        <dbReference type="WBParaSite" id="SVE_0327300.1"/>
    </source>
</evidence>
<sequence length="79" mass="9094">MVCDDYLINLIDNPRHMGLSFEVVRSLAARNGIVLFWTFEKTPNNYCSKQNGFKNCQCQKSTKLDEISIYLDENGMVNV</sequence>
<accession>A0A0K0F390</accession>
<evidence type="ECO:0000313" key="1">
    <source>
        <dbReference type="Proteomes" id="UP000035680"/>
    </source>
</evidence>
<keyword evidence="1" id="KW-1185">Reference proteome</keyword>
<name>A0A0K0F390_STRVS</name>
<dbReference type="AlphaFoldDB" id="A0A0K0F390"/>